<dbReference type="PRINTS" id="PR00083">
    <property type="entry name" value="HOLDHDRGNASE"/>
</dbReference>
<dbReference type="SUPFAM" id="SSF53720">
    <property type="entry name" value="ALDH-like"/>
    <property type="match status" value="1"/>
</dbReference>
<dbReference type="HAMAP" id="MF_01024">
    <property type="entry name" value="HisD"/>
    <property type="match status" value="1"/>
</dbReference>
<feature type="binding site" evidence="6">
    <location>
        <position position="270"/>
    </location>
    <ligand>
        <name>Zn(2+)</name>
        <dbReference type="ChEBI" id="CHEBI:29105"/>
    </ligand>
</feature>
<feature type="binding site" evidence="6">
    <location>
        <position position="430"/>
    </location>
    <ligand>
        <name>Zn(2+)</name>
        <dbReference type="ChEBI" id="CHEBI:29105"/>
    </ligand>
</feature>
<evidence type="ECO:0000256" key="6">
    <source>
        <dbReference type="HAMAP-Rule" id="MF_01024"/>
    </source>
</evidence>
<evidence type="ECO:0000256" key="5">
    <source>
        <dbReference type="ARBA" id="ARBA00023002"/>
    </source>
</evidence>
<dbReference type="InterPro" id="IPR012131">
    <property type="entry name" value="Hstdl_DH"/>
</dbReference>
<feature type="binding site" evidence="6">
    <location>
        <position position="222"/>
    </location>
    <ligand>
        <name>NAD(+)</name>
        <dbReference type="ChEBI" id="CHEBI:57540"/>
    </ligand>
</feature>
<dbReference type="Gene3D" id="3.40.50.1980">
    <property type="entry name" value="Nitrogenase molybdenum iron protein domain"/>
    <property type="match status" value="2"/>
</dbReference>
<feature type="binding site" evidence="6">
    <location>
        <position position="248"/>
    </location>
    <ligand>
        <name>substrate</name>
    </ligand>
</feature>
<dbReference type="Gene3D" id="1.20.5.1300">
    <property type="match status" value="1"/>
</dbReference>
<gene>
    <name evidence="6" type="primary">hisD</name>
    <name evidence="9" type="ORF">J2X06_003370</name>
</gene>
<dbReference type="PANTHER" id="PTHR21256:SF2">
    <property type="entry name" value="HISTIDINE BIOSYNTHESIS TRIFUNCTIONAL PROTEIN"/>
    <property type="match status" value="1"/>
</dbReference>
<feature type="binding site" evidence="6">
    <location>
        <position position="273"/>
    </location>
    <ligand>
        <name>Zn(2+)</name>
        <dbReference type="ChEBI" id="CHEBI:29105"/>
    </ligand>
</feature>
<reference evidence="9 10" key="1">
    <citation type="submission" date="2023-07" db="EMBL/GenBank/DDBJ databases">
        <title>Sorghum-associated microbial communities from plants grown in Nebraska, USA.</title>
        <authorList>
            <person name="Schachtman D."/>
        </authorList>
    </citation>
    <scope>NUCLEOTIDE SEQUENCE [LARGE SCALE GENOMIC DNA]</scope>
    <source>
        <strain evidence="9 10">BE198</strain>
    </source>
</reference>
<evidence type="ECO:0000256" key="2">
    <source>
        <dbReference type="ARBA" id="ARBA00022605"/>
    </source>
</evidence>
<feature type="binding site" evidence="6">
    <location>
        <position position="371"/>
    </location>
    <ligand>
        <name>Zn(2+)</name>
        <dbReference type="ChEBI" id="CHEBI:29105"/>
    </ligand>
</feature>
<comment type="catalytic activity">
    <reaction evidence="6">
        <text>L-histidinol + 2 NAD(+) + H2O = L-histidine + 2 NADH + 3 H(+)</text>
        <dbReference type="Rhea" id="RHEA:20641"/>
        <dbReference type="ChEBI" id="CHEBI:15377"/>
        <dbReference type="ChEBI" id="CHEBI:15378"/>
        <dbReference type="ChEBI" id="CHEBI:57540"/>
        <dbReference type="ChEBI" id="CHEBI:57595"/>
        <dbReference type="ChEBI" id="CHEBI:57699"/>
        <dbReference type="ChEBI" id="CHEBI:57945"/>
        <dbReference type="EC" id="1.1.1.23"/>
    </reaction>
</comment>
<evidence type="ECO:0000256" key="8">
    <source>
        <dbReference type="RuleBase" id="RU004175"/>
    </source>
</evidence>
<keyword evidence="6" id="KW-0368">Histidine biosynthesis</keyword>
<keyword evidence="3 6" id="KW-0479">Metal-binding</keyword>
<keyword evidence="10" id="KW-1185">Reference proteome</keyword>
<feature type="binding site" evidence="6">
    <location>
        <position position="199"/>
    </location>
    <ligand>
        <name>NAD(+)</name>
        <dbReference type="ChEBI" id="CHEBI:57540"/>
    </ligand>
</feature>
<dbReference type="EC" id="1.1.1.23" evidence="6"/>
<proteinExistence type="inferred from homology"/>
<organism evidence="9 10">
    <name type="scientific">Lysobacter niastensis</name>
    <dbReference type="NCBI Taxonomy" id="380629"/>
    <lineage>
        <taxon>Bacteria</taxon>
        <taxon>Pseudomonadati</taxon>
        <taxon>Pseudomonadota</taxon>
        <taxon>Gammaproteobacteria</taxon>
        <taxon>Lysobacterales</taxon>
        <taxon>Lysobacteraceae</taxon>
        <taxon>Lysobacter</taxon>
    </lineage>
</organism>
<keyword evidence="5 6" id="KW-0560">Oxidoreductase</keyword>
<evidence type="ECO:0000256" key="1">
    <source>
        <dbReference type="ARBA" id="ARBA00010178"/>
    </source>
</evidence>
<feature type="active site" description="Proton acceptor" evidence="6">
    <location>
        <position position="338"/>
    </location>
</feature>
<feature type="binding site" evidence="6">
    <location>
        <position position="425"/>
    </location>
    <ligand>
        <name>substrate</name>
    </ligand>
</feature>
<evidence type="ECO:0000313" key="9">
    <source>
        <dbReference type="EMBL" id="MDR7136152.1"/>
    </source>
</evidence>
<feature type="binding site" evidence="6">
    <location>
        <position position="137"/>
    </location>
    <ligand>
        <name>NAD(+)</name>
        <dbReference type="ChEBI" id="CHEBI:57540"/>
    </ligand>
</feature>
<feature type="binding site" evidence="6">
    <location>
        <position position="338"/>
    </location>
    <ligand>
        <name>substrate</name>
    </ligand>
</feature>
<dbReference type="InterPro" id="IPR022695">
    <property type="entry name" value="Histidinol_DH_monofunct"/>
</dbReference>
<comment type="function">
    <text evidence="6">Catalyzes the sequential NAD-dependent oxidations of L-histidinol to L-histidinaldehyde and then to L-histidine.</text>
</comment>
<evidence type="ECO:0000256" key="7">
    <source>
        <dbReference type="PIRNR" id="PIRNR000099"/>
    </source>
</evidence>
<feature type="binding site" evidence="6">
    <location>
        <position position="371"/>
    </location>
    <ligand>
        <name>substrate</name>
    </ligand>
</feature>
<accession>A0ABU1WEW7</accession>
<comment type="pathway">
    <text evidence="6">Amino-acid biosynthesis; L-histidine biosynthesis; L-histidine from 5-phospho-alpha-D-ribose 1-diphosphate: step 9/9.</text>
</comment>
<feature type="binding site" evidence="6">
    <location>
        <position position="270"/>
    </location>
    <ligand>
        <name>substrate</name>
    </ligand>
</feature>
<dbReference type="GO" id="GO:0004399">
    <property type="term" value="F:histidinol dehydrogenase activity"/>
    <property type="evidence" value="ECO:0007669"/>
    <property type="project" value="UniProtKB-EC"/>
</dbReference>
<dbReference type="Proteomes" id="UP001251524">
    <property type="component" value="Unassembled WGS sequence"/>
</dbReference>
<comment type="similarity">
    <text evidence="1 6 7 8">Belongs to the histidinol dehydrogenase family.</text>
</comment>
<dbReference type="InterPro" id="IPR001692">
    <property type="entry name" value="Histidinol_DH_CS"/>
</dbReference>
<evidence type="ECO:0000313" key="10">
    <source>
        <dbReference type="Proteomes" id="UP001251524"/>
    </source>
</evidence>
<dbReference type="PROSITE" id="PS00611">
    <property type="entry name" value="HISOL_DEHYDROGENASE"/>
    <property type="match status" value="1"/>
</dbReference>
<evidence type="ECO:0000256" key="4">
    <source>
        <dbReference type="ARBA" id="ARBA00022833"/>
    </source>
</evidence>
<dbReference type="InterPro" id="IPR016161">
    <property type="entry name" value="Ald_DH/histidinol_DH"/>
</dbReference>
<dbReference type="CDD" id="cd06572">
    <property type="entry name" value="Histidinol_dh"/>
    <property type="match status" value="1"/>
</dbReference>
<evidence type="ECO:0000256" key="3">
    <source>
        <dbReference type="ARBA" id="ARBA00022723"/>
    </source>
</evidence>
<feature type="binding site" evidence="6">
    <location>
        <position position="273"/>
    </location>
    <ligand>
        <name>substrate</name>
    </ligand>
</feature>
<comment type="caution">
    <text evidence="9">The sequence shown here is derived from an EMBL/GenBank/DDBJ whole genome shotgun (WGS) entry which is preliminary data.</text>
</comment>
<dbReference type="EMBL" id="JAVDVY010000003">
    <property type="protein sequence ID" value="MDR7136152.1"/>
    <property type="molecule type" value="Genomic_DNA"/>
</dbReference>
<dbReference type="RefSeq" id="WP_310064376.1">
    <property type="nucleotide sequence ID" value="NZ_JAVDVY010000003.1"/>
</dbReference>
<dbReference type="Pfam" id="PF00815">
    <property type="entry name" value="Histidinol_dh"/>
    <property type="match status" value="1"/>
</dbReference>
<dbReference type="NCBIfam" id="TIGR00069">
    <property type="entry name" value="hisD"/>
    <property type="match status" value="1"/>
</dbReference>
<protein>
    <recommendedName>
        <fullName evidence="6">Histidinol dehydrogenase</fullName>
        <shortName evidence="6">HDH</shortName>
        <ecNumber evidence="6">1.1.1.23</ecNumber>
    </recommendedName>
</protein>
<comment type="cofactor">
    <cofactor evidence="6">
        <name>Zn(2+)</name>
        <dbReference type="ChEBI" id="CHEBI:29105"/>
    </cofactor>
    <text evidence="6">Binds 1 zinc ion per subunit.</text>
</comment>
<feature type="active site" description="Proton acceptor" evidence="6">
    <location>
        <position position="337"/>
    </location>
</feature>
<feature type="binding site" evidence="6">
    <location>
        <position position="430"/>
    </location>
    <ligand>
        <name>substrate</name>
    </ligand>
</feature>
<keyword evidence="6" id="KW-0520">NAD</keyword>
<name>A0ABU1WEW7_9GAMM</name>
<dbReference type="PIRSF" id="PIRSF000099">
    <property type="entry name" value="Histidinol_dh"/>
    <property type="match status" value="1"/>
</dbReference>
<keyword evidence="2 6" id="KW-0028">Amino-acid biosynthesis</keyword>
<dbReference type="PANTHER" id="PTHR21256">
    <property type="entry name" value="HISTIDINOL DEHYDROGENASE HDH"/>
    <property type="match status" value="1"/>
</dbReference>
<keyword evidence="4 6" id="KW-0862">Zinc</keyword>
<sequence>MTCTPPELLNWNRLDWNALDAAQREQALRRPAQVTQATTAAAVAAILDEVRRDGDAAVRACTRRFDGIELDDLAVDVDEFSAAESGLPRSLRDAIDEAAARIASFHIAGMTAAYSLETAPGVSCERILRPIRNVGLYVPAGSAPLPSTALMLGVPAQLAGCPNVVLCTPPRRDGSADPAVLYAARRCGVTRVYKIGGAQAIAAMAFGTGSVPRCDKLFGPGNAYVTEAKRQVAVADDGAAIDMPAGPSEVLVIADAGANASFVAADLLSQAEHGPDSQVLLLSNDDALIDAVMAEVELQLDALPRAGIARQALASSRAIRVASIAQALDISNRYAPEHLILALRDARAWLPQVQAAGSVFLGDWAPEALGDYCSGTNHVLPTSGAARFSSGVSVASFQVSITVQEVNPRGIAAIGPCAVELASAEGLDAHRMAVALRLQAVAP</sequence>